<name>A0AAN6Q1N6_9PEZI</name>
<dbReference type="AlphaFoldDB" id="A0AAN6Q1N6"/>
<gene>
    <name evidence="2" type="ORF">N658DRAFT_42576</name>
</gene>
<comment type="caution">
    <text evidence="2">The sequence shown here is derived from an EMBL/GenBank/DDBJ whole genome shotgun (WGS) entry which is preliminary data.</text>
</comment>
<sequence length="379" mass="42522">MHPGRGMRSQQPFAPVAWPLLHRTITGSVIRTLIGRLVLRMRPRMDVYHVPSPQLATMRSVTPKFQRQPTMSALRKLDQIRTLNRTCGAPRHSIGRFDDSTEAVNCTSWVKAAVLYRDGEVHWLIEIPSNCTAVAGRSDGRNGTGGGCVVTPMKRNGFLRFRHAIRPNQMVEKPAPRRRPKMRGDIRCLDRMPTSPSARRRCNSRKRPVAACGRFAGSSQPRCRGRKPSEDPLTLPDKLNAMLPDLTFCLRCSRSIVSMSAYPRISTSPRPQHPPRVLGLSPLVERPSIQAASTNRNRMSWRALFHTGCIVSRALHTKSPMLRPYRSRPFGISLLHASFLSQGTRVEAIRSTQRPHGELNPVRRHLGGSEALDRPIQSG</sequence>
<evidence type="ECO:0000256" key="1">
    <source>
        <dbReference type="SAM" id="MobiDB-lite"/>
    </source>
</evidence>
<evidence type="ECO:0000313" key="2">
    <source>
        <dbReference type="EMBL" id="KAK4101955.1"/>
    </source>
</evidence>
<protein>
    <submittedName>
        <fullName evidence="2">Uncharacterized protein</fullName>
    </submittedName>
</protein>
<keyword evidence="3" id="KW-1185">Reference proteome</keyword>
<dbReference type="EMBL" id="MU863633">
    <property type="protein sequence ID" value="KAK4101955.1"/>
    <property type="molecule type" value="Genomic_DNA"/>
</dbReference>
<dbReference type="Proteomes" id="UP001305647">
    <property type="component" value="Unassembled WGS sequence"/>
</dbReference>
<proteinExistence type="predicted"/>
<feature type="region of interest" description="Disordered" evidence="1">
    <location>
        <begin position="352"/>
        <end position="379"/>
    </location>
</feature>
<reference evidence="2" key="1">
    <citation type="journal article" date="2023" name="Mol. Phylogenet. Evol.">
        <title>Genome-scale phylogeny and comparative genomics of the fungal order Sordariales.</title>
        <authorList>
            <person name="Hensen N."/>
            <person name="Bonometti L."/>
            <person name="Westerberg I."/>
            <person name="Brannstrom I.O."/>
            <person name="Guillou S."/>
            <person name="Cros-Aarteil S."/>
            <person name="Calhoun S."/>
            <person name="Haridas S."/>
            <person name="Kuo A."/>
            <person name="Mondo S."/>
            <person name="Pangilinan J."/>
            <person name="Riley R."/>
            <person name="LaButti K."/>
            <person name="Andreopoulos B."/>
            <person name="Lipzen A."/>
            <person name="Chen C."/>
            <person name="Yan M."/>
            <person name="Daum C."/>
            <person name="Ng V."/>
            <person name="Clum A."/>
            <person name="Steindorff A."/>
            <person name="Ohm R.A."/>
            <person name="Martin F."/>
            <person name="Silar P."/>
            <person name="Natvig D.O."/>
            <person name="Lalanne C."/>
            <person name="Gautier V."/>
            <person name="Ament-Velasquez S.L."/>
            <person name="Kruys A."/>
            <person name="Hutchinson M.I."/>
            <person name="Powell A.J."/>
            <person name="Barry K."/>
            <person name="Miller A.N."/>
            <person name="Grigoriev I.V."/>
            <person name="Debuchy R."/>
            <person name="Gladieux P."/>
            <person name="Hiltunen Thoren M."/>
            <person name="Johannesson H."/>
        </authorList>
    </citation>
    <scope>NUCLEOTIDE SEQUENCE</scope>
    <source>
        <strain evidence="2">CBS 757.83</strain>
    </source>
</reference>
<reference evidence="2" key="2">
    <citation type="submission" date="2023-05" db="EMBL/GenBank/DDBJ databases">
        <authorList>
            <consortium name="Lawrence Berkeley National Laboratory"/>
            <person name="Steindorff A."/>
            <person name="Hensen N."/>
            <person name="Bonometti L."/>
            <person name="Westerberg I."/>
            <person name="Brannstrom I.O."/>
            <person name="Guillou S."/>
            <person name="Cros-Aarteil S."/>
            <person name="Calhoun S."/>
            <person name="Haridas S."/>
            <person name="Kuo A."/>
            <person name="Mondo S."/>
            <person name="Pangilinan J."/>
            <person name="Riley R."/>
            <person name="Labutti K."/>
            <person name="Andreopoulos B."/>
            <person name="Lipzen A."/>
            <person name="Chen C."/>
            <person name="Yanf M."/>
            <person name="Daum C."/>
            <person name="Ng V."/>
            <person name="Clum A."/>
            <person name="Ohm R."/>
            <person name="Martin F."/>
            <person name="Silar P."/>
            <person name="Natvig D."/>
            <person name="Lalanne C."/>
            <person name="Gautier V."/>
            <person name="Ament-Velasquez S.L."/>
            <person name="Kruys A."/>
            <person name="Hutchinson M.I."/>
            <person name="Powell A.J."/>
            <person name="Barry K."/>
            <person name="Miller A.N."/>
            <person name="Grigoriev I.V."/>
            <person name="Debuchy R."/>
            <person name="Gladieux P."/>
            <person name="Thoren M.H."/>
            <person name="Johannesson H."/>
        </authorList>
    </citation>
    <scope>NUCLEOTIDE SEQUENCE</scope>
    <source>
        <strain evidence="2">CBS 757.83</strain>
    </source>
</reference>
<accession>A0AAN6Q1N6</accession>
<organism evidence="2 3">
    <name type="scientific">Parathielavia hyrcaniae</name>
    <dbReference type="NCBI Taxonomy" id="113614"/>
    <lineage>
        <taxon>Eukaryota</taxon>
        <taxon>Fungi</taxon>
        <taxon>Dikarya</taxon>
        <taxon>Ascomycota</taxon>
        <taxon>Pezizomycotina</taxon>
        <taxon>Sordariomycetes</taxon>
        <taxon>Sordariomycetidae</taxon>
        <taxon>Sordariales</taxon>
        <taxon>Chaetomiaceae</taxon>
        <taxon>Parathielavia</taxon>
    </lineage>
</organism>
<evidence type="ECO:0000313" key="3">
    <source>
        <dbReference type="Proteomes" id="UP001305647"/>
    </source>
</evidence>